<keyword evidence="2" id="KW-1185">Reference proteome</keyword>
<organism evidence="1 2">
    <name type="scientific">Adiantum capillus-veneris</name>
    <name type="common">Maidenhair fern</name>
    <dbReference type="NCBI Taxonomy" id="13818"/>
    <lineage>
        <taxon>Eukaryota</taxon>
        <taxon>Viridiplantae</taxon>
        <taxon>Streptophyta</taxon>
        <taxon>Embryophyta</taxon>
        <taxon>Tracheophyta</taxon>
        <taxon>Polypodiopsida</taxon>
        <taxon>Polypodiidae</taxon>
        <taxon>Polypodiales</taxon>
        <taxon>Pteridineae</taxon>
        <taxon>Pteridaceae</taxon>
        <taxon>Vittarioideae</taxon>
        <taxon>Adiantum</taxon>
    </lineage>
</organism>
<sequence length="103" mass="11691">MAIQANRIVYVFNVSNQPCDCTLGNHLRMLHVPYPLLIGTLFRVRSFLVSDLSKLLNTPRNKPTSLGLLACSHGSDTYRISLRRSGIREKRPDVLENLVLRTK</sequence>
<dbReference type="EMBL" id="JABFUD020000022">
    <property type="protein sequence ID" value="KAI5062601.1"/>
    <property type="molecule type" value="Genomic_DNA"/>
</dbReference>
<dbReference type="Proteomes" id="UP000886520">
    <property type="component" value="Chromosome 22"/>
</dbReference>
<dbReference type="AlphaFoldDB" id="A0A9D4U6T4"/>
<proteinExistence type="predicted"/>
<reference evidence="1" key="1">
    <citation type="submission" date="2021-01" db="EMBL/GenBank/DDBJ databases">
        <title>Adiantum capillus-veneris genome.</title>
        <authorList>
            <person name="Fang Y."/>
            <person name="Liao Q."/>
        </authorList>
    </citation>
    <scope>NUCLEOTIDE SEQUENCE</scope>
    <source>
        <strain evidence="1">H3</strain>
        <tissue evidence="1">Leaf</tissue>
    </source>
</reference>
<gene>
    <name evidence="1" type="ORF">GOP47_0023140</name>
</gene>
<comment type="caution">
    <text evidence="1">The sequence shown here is derived from an EMBL/GenBank/DDBJ whole genome shotgun (WGS) entry which is preliminary data.</text>
</comment>
<accession>A0A9D4U6T4</accession>
<evidence type="ECO:0000313" key="2">
    <source>
        <dbReference type="Proteomes" id="UP000886520"/>
    </source>
</evidence>
<name>A0A9D4U6T4_ADICA</name>
<protein>
    <submittedName>
        <fullName evidence="1">Uncharacterized protein</fullName>
    </submittedName>
</protein>
<evidence type="ECO:0000313" key="1">
    <source>
        <dbReference type="EMBL" id="KAI5062601.1"/>
    </source>
</evidence>